<evidence type="ECO:0000313" key="5">
    <source>
        <dbReference type="Proteomes" id="UP000277498"/>
    </source>
</evidence>
<dbReference type="SUPFAM" id="SSF51621">
    <property type="entry name" value="Phosphoenolpyruvate/pyruvate domain"/>
    <property type="match status" value="1"/>
</dbReference>
<keyword evidence="4" id="KW-0670">Pyruvate</keyword>
<dbReference type="PANTHER" id="PTHR30523:SF32">
    <property type="entry name" value="PHOSPHOENOLPYRUVATE CARBOXYLASE"/>
    <property type="match status" value="1"/>
</dbReference>
<dbReference type="GO" id="GO:0005829">
    <property type="term" value="C:cytosol"/>
    <property type="evidence" value="ECO:0007669"/>
    <property type="project" value="TreeGrafter"/>
</dbReference>
<dbReference type="PRINTS" id="PR00150">
    <property type="entry name" value="PEPCARBXLASE"/>
</dbReference>
<accession>A0A3P5XFP3</accession>
<dbReference type="GO" id="GO:0015977">
    <property type="term" value="P:carbon fixation"/>
    <property type="evidence" value="ECO:0007669"/>
    <property type="project" value="InterPro"/>
</dbReference>
<name>A0A3P5XFP3_9RHOB</name>
<dbReference type="GO" id="GO:0006099">
    <property type="term" value="P:tricarboxylic acid cycle"/>
    <property type="evidence" value="ECO:0007669"/>
    <property type="project" value="InterPro"/>
</dbReference>
<sequence length="897" mass="97677">MVQHAAFDLLGAEPLAGIDDHADAAALRDLLHSLLMQVVGQRAPDVADWLADRASAPIPSGAEATPYLQALNIWFQLLRIAEENAGMRLRRRIEAEDGPERVPGSFASAFAAIRDSGLSEEEIETAISSLAVVPTMTAHPTEAKRVTILEIHRRIYRKLVELETHRWTPRERERHHDAIRAEIDLLWLTGELRLERPSLDDEIAWGLQFFRNSLFDAVPQLYDRFLDARAILPARQARSERPCLRFNSWIGGDRDGNPNVTAEVTARALRAGLNAAIASHIAGVQQAAQRLSVSCRIASVPEAAGTALSQVIRGSGAADILTARNPNEVFRQALSAIQIRLEASRDDLPAAYRGPHELVGDLAQVETALGAIGAGELAAQHVRPMRWRAEVFGFRTAALDVRQNSTIINAVLAEIWQAKGVSAQPGTPEAAALIRRELADPDLARADESGLGPVALDLLALLRLMRGRHLDPETFGPFIVSMTRSAEDILAVHLLARYAAGPCPDAPALSVVPLFETIEDLRAGPGILADLLENNSYRAAVRERRGLVEVMLGYSDSGKDGGFFCSTWELHRAQRRITATLAERGCRPAFFHGRGGSASRGGAPTGRAIAAQPAGTIGGVLKLTEQGEVVSAKYANRGTALYNMELLTAAVLTHTALSERDGPASNPEYDEALEALSGMSQAAWSGLVSSPGFVSYFQEASPVEELSALKIGSRPARRHGAKTLADLRAIPWVFAWSQNRHMLTGWYGVGSAIGSFLQVRGADGNRLLADMFERSPMFRIVVDEVEKSLFQADMEIGAQYAALVSDGATGSRIYDRVLREYEQTRAAILLITGQSELAARFPMFRQRFERVRDHLDRTNALQVALLREARAETRAPSVFIPLLQSMNCIAAGLGWTG</sequence>
<reference evidence="4 5" key="1">
    <citation type="submission" date="2018-11" db="EMBL/GenBank/DDBJ databases">
        <authorList>
            <person name="Criscuolo A."/>
        </authorList>
    </citation>
    <scope>NUCLEOTIDE SEQUENCE [LARGE SCALE GENOMIC DNA]</scope>
    <source>
        <strain evidence="4">ACIP111625</strain>
    </source>
</reference>
<dbReference type="EMBL" id="UXAW01000059">
    <property type="protein sequence ID" value="VDC27426.1"/>
    <property type="molecule type" value="Genomic_DNA"/>
</dbReference>
<dbReference type="Gene3D" id="1.20.1440.90">
    <property type="entry name" value="Phosphoenolpyruvate/pyruvate domain"/>
    <property type="match status" value="1"/>
</dbReference>
<dbReference type="PROSITE" id="PS00393">
    <property type="entry name" value="PEPCASE_2"/>
    <property type="match status" value="1"/>
</dbReference>
<protein>
    <recommendedName>
        <fullName evidence="2">Phosphoenolpyruvate carboxylase</fullName>
    </recommendedName>
</protein>
<dbReference type="InterPro" id="IPR033129">
    <property type="entry name" value="PEPCASE_His_AS"/>
</dbReference>
<dbReference type="RefSeq" id="WP_124086293.1">
    <property type="nucleotide sequence ID" value="NZ_UXAW01000059.1"/>
</dbReference>
<dbReference type="Proteomes" id="UP000277498">
    <property type="component" value="Unassembled WGS sequence"/>
</dbReference>
<dbReference type="GO" id="GO:0008964">
    <property type="term" value="F:phosphoenolpyruvate carboxylase activity"/>
    <property type="evidence" value="ECO:0007669"/>
    <property type="project" value="InterPro"/>
</dbReference>
<evidence type="ECO:0000256" key="1">
    <source>
        <dbReference type="ARBA" id="ARBA00003670"/>
    </source>
</evidence>
<organism evidence="4 5">
    <name type="scientific">Pseudogemmobacter humi</name>
    <dbReference type="NCBI Taxonomy" id="2483812"/>
    <lineage>
        <taxon>Bacteria</taxon>
        <taxon>Pseudomonadati</taxon>
        <taxon>Pseudomonadota</taxon>
        <taxon>Alphaproteobacteria</taxon>
        <taxon>Rhodobacterales</taxon>
        <taxon>Paracoccaceae</taxon>
        <taxon>Pseudogemmobacter</taxon>
    </lineage>
</organism>
<proteinExistence type="predicted"/>
<keyword evidence="5" id="KW-1185">Reference proteome</keyword>
<feature type="active site" evidence="3">
    <location>
        <position position="559"/>
    </location>
</feature>
<dbReference type="AlphaFoldDB" id="A0A3P5XFP3"/>
<comment type="function">
    <text evidence="1">Forms oxaloacetate, a four-carbon dicarboxylic acid source for the tricarboxylic acid cycle.</text>
</comment>
<dbReference type="Pfam" id="PF00311">
    <property type="entry name" value="PEPcase"/>
    <property type="match status" value="1"/>
</dbReference>
<evidence type="ECO:0000256" key="3">
    <source>
        <dbReference type="PROSITE-ProRule" id="PRU10112"/>
    </source>
</evidence>
<dbReference type="InterPro" id="IPR015813">
    <property type="entry name" value="Pyrv/PenolPyrv_kinase-like_dom"/>
</dbReference>
<evidence type="ECO:0000313" key="4">
    <source>
        <dbReference type="EMBL" id="VDC27426.1"/>
    </source>
</evidence>
<gene>
    <name evidence="4" type="primary">ppc</name>
    <name evidence="4" type="ORF">XINFAN_01883</name>
</gene>
<keyword evidence="4" id="KW-0456">Lyase</keyword>
<evidence type="ECO:0000256" key="2">
    <source>
        <dbReference type="ARBA" id="ARBA00022419"/>
    </source>
</evidence>
<dbReference type="PANTHER" id="PTHR30523">
    <property type="entry name" value="PHOSPHOENOLPYRUVATE CARBOXYLASE"/>
    <property type="match status" value="1"/>
</dbReference>
<dbReference type="InterPro" id="IPR021135">
    <property type="entry name" value="PEP_COase"/>
</dbReference>
<dbReference type="OrthoDB" id="9768133at2"/>